<dbReference type="Proteomes" id="UP000001697">
    <property type="component" value="Chromosome"/>
</dbReference>
<feature type="coiled-coil region" evidence="1">
    <location>
        <begin position="20"/>
        <end position="61"/>
    </location>
</feature>
<protein>
    <recommendedName>
        <fullName evidence="4">Phage protein</fullName>
    </recommendedName>
</protein>
<dbReference type="AlphaFoldDB" id="A0ABF7R1K4"/>
<evidence type="ECO:0000313" key="2">
    <source>
        <dbReference type="EMBL" id="BAG26819.1"/>
    </source>
</evidence>
<evidence type="ECO:0000256" key="1">
    <source>
        <dbReference type="SAM" id="Coils"/>
    </source>
</evidence>
<evidence type="ECO:0008006" key="4">
    <source>
        <dbReference type="Google" id="ProtNLM"/>
    </source>
</evidence>
<name>A0ABF7R1K4_LIMF3</name>
<dbReference type="EMBL" id="AP008937">
    <property type="protein sequence ID" value="BAG26819.1"/>
    <property type="molecule type" value="Genomic_DNA"/>
</dbReference>
<accession>A0ABF7R1K4</accession>
<keyword evidence="1" id="KW-0175">Coiled coil</keyword>
<sequence length="62" mass="7047">MEVTMNIDLQKLQNNYASKLGVLEANNTLQELQIDQLTEENANLKKQLEDLKAKQADTAKED</sequence>
<organism evidence="2 3">
    <name type="scientific">Limosilactobacillus fermentum (strain NBRC 3956 / LMG 18251)</name>
    <name type="common">Lactobacillus fermentum</name>
    <dbReference type="NCBI Taxonomy" id="334390"/>
    <lineage>
        <taxon>Bacteria</taxon>
        <taxon>Bacillati</taxon>
        <taxon>Bacillota</taxon>
        <taxon>Bacilli</taxon>
        <taxon>Lactobacillales</taxon>
        <taxon>Lactobacillaceae</taxon>
        <taxon>Limosilactobacillus</taxon>
    </lineage>
</organism>
<reference evidence="2 3" key="1">
    <citation type="journal article" date="2008" name="DNA Res.">
        <title>Comparative genome analysis of Lactobacillus reuteri and Lactobacillus fermentum reveal a genomic island for reuterin and cobalamin production.</title>
        <authorList>
            <person name="Morita H."/>
            <person name="Toh H."/>
            <person name="Fukuda S."/>
            <person name="Horikawa H."/>
            <person name="Oshima K."/>
            <person name="Suzuki T."/>
            <person name="Murakami M."/>
            <person name="Hisamatsu S."/>
            <person name="Kato Y."/>
            <person name="Takizawa T."/>
            <person name="Fukuoka H."/>
            <person name="Yoshimura T."/>
            <person name="Itoh K."/>
            <person name="O'Sullivan D.J."/>
            <person name="McKay L.L."/>
            <person name="Ohno H."/>
            <person name="Kikuchi J."/>
            <person name="Masaoka T."/>
            <person name="Hattori M."/>
        </authorList>
    </citation>
    <scope>NUCLEOTIDE SEQUENCE [LARGE SCALE GENOMIC DNA]</scope>
    <source>
        <strain evidence="3">NBRC 3956 / LMG 18251</strain>
    </source>
</reference>
<proteinExistence type="predicted"/>
<gene>
    <name evidence="2" type="ordered locus">LAF_0483</name>
</gene>
<keyword evidence="3" id="KW-1185">Reference proteome</keyword>
<evidence type="ECO:0000313" key="3">
    <source>
        <dbReference type="Proteomes" id="UP000001697"/>
    </source>
</evidence>
<dbReference type="KEGG" id="lfe:LAF_0483"/>